<evidence type="ECO:0008006" key="4">
    <source>
        <dbReference type="Google" id="ProtNLM"/>
    </source>
</evidence>
<gene>
    <name evidence="2" type="ORF">L484_005841</name>
</gene>
<sequence>MAELQRSEISFRRQGSSGLVWADKLTAGEVVLGQSKPSSEDQGDAKEPRGGSRPYRTVKMPSPTVDPPSPKVAGCGFCAMFGKPVQDHKPKPNKRR</sequence>
<dbReference type="PANTHER" id="PTHR33730:SF4">
    <property type="entry name" value="OS05G0542732 PROTEIN"/>
    <property type="match status" value="1"/>
</dbReference>
<dbReference type="OrthoDB" id="1652626at2759"/>
<dbReference type="PANTHER" id="PTHR33730">
    <property type="entry name" value="OS05G0542732 PROTEIN-RELATED"/>
    <property type="match status" value="1"/>
</dbReference>
<evidence type="ECO:0000256" key="1">
    <source>
        <dbReference type="SAM" id="MobiDB-lite"/>
    </source>
</evidence>
<evidence type="ECO:0000313" key="2">
    <source>
        <dbReference type="EMBL" id="EXB33942.1"/>
    </source>
</evidence>
<organism evidence="2 3">
    <name type="scientific">Morus notabilis</name>
    <dbReference type="NCBI Taxonomy" id="981085"/>
    <lineage>
        <taxon>Eukaryota</taxon>
        <taxon>Viridiplantae</taxon>
        <taxon>Streptophyta</taxon>
        <taxon>Embryophyta</taxon>
        <taxon>Tracheophyta</taxon>
        <taxon>Spermatophyta</taxon>
        <taxon>Magnoliopsida</taxon>
        <taxon>eudicotyledons</taxon>
        <taxon>Gunneridae</taxon>
        <taxon>Pentapetalae</taxon>
        <taxon>rosids</taxon>
        <taxon>fabids</taxon>
        <taxon>Rosales</taxon>
        <taxon>Moraceae</taxon>
        <taxon>Moreae</taxon>
        <taxon>Morus</taxon>
    </lineage>
</organism>
<dbReference type="Proteomes" id="UP000030645">
    <property type="component" value="Unassembled WGS sequence"/>
</dbReference>
<proteinExistence type="predicted"/>
<accession>W9R146</accession>
<name>W9R146_9ROSA</name>
<keyword evidence="3" id="KW-1185">Reference proteome</keyword>
<dbReference type="InterPro" id="IPR031421">
    <property type="entry name" value="DUF4666"/>
</dbReference>
<feature type="region of interest" description="Disordered" evidence="1">
    <location>
        <begin position="32"/>
        <end position="71"/>
    </location>
</feature>
<dbReference type="AlphaFoldDB" id="W9R146"/>
<reference evidence="3" key="1">
    <citation type="submission" date="2013-01" db="EMBL/GenBank/DDBJ databases">
        <title>Draft Genome Sequence of a Mulberry Tree, Morus notabilis C.K. Schneid.</title>
        <authorList>
            <person name="He N."/>
            <person name="Zhao S."/>
        </authorList>
    </citation>
    <scope>NUCLEOTIDE SEQUENCE</scope>
</reference>
<evidence type="ECO:0000313" key="3">
    <source>
        <dbReference type="Proteomes" id="UP000030645"/>
    </source>
</evidence>
<dbReference type="STRING" id="981085.W9R146"/>
<protein>
    <recommendedName>
        <fullName evidence="4">MAPK kinase substrate protein</fullName>
    </recommendedName>
</protein>
<dbReference type="Pfam" id="PF15697">
    <property type="entry name" value="DUF4666"/>
    <property type="match status" value="2"/>
</dbReference>
<dbReference type="EMBL" id="KE343533">
    <property type="protein sequence ID" value="EXB33942.1"/>
    <property type="molecule type" value="Genomic_DNA"/>
</dbReference>
<dbReference type="KEGG" id="mnt:21389294"/>